<evidence type="ECO:0000313" key="1">
    <source>
        <dbReference type="EMBL" id="KAI4460001.1"/>
    </source>
</evidence>
<evidence type="ECO:0000313" key="2">
    <source>
        <dbReference type="Proteomes" id="UP001056778"/>
    </source>
</evidence>
<comment type="caution">
    <text evidence="1">The sequence shown here is derived from an EMBL/GenBank/DDBJ whole genome shotgun (WGS) entry which is preliminary data.</text>
</comment>
<dbReference type="EMBL" id="CM043020">
    <property type="protein sequence ID" value="KAI4460001.1"/>
    <property type="molecule type" value="Genomic_DNA"/>
</dbReference>
<protein>
    <submittedName>
        <fullName evidence="1">B-lymphocyte antigen-related</fullName>
    </submittedName>
</protein>
<gene>
    <name evidence="1" type="ORF">MML48_6g00006916</name>
</gene>
<proteinExistence type="predicted"/>
<name>A0ACB9SZM8_HOLOL</name>
<organism evidence="1 2">
    <name type="scientific">Holotrichia oblita</name>
    <name type="common">Chafer beetle</name>
    <dbReference type="NCBI Taxonomy" id="644536"/>
    <lineage>
        <taxon>Eukaryota</taxon>
        <taxon>Metazoa</taxon>
        <taxon>Ecdysozoa</taxon>
        <taxon>Arthropoda</taxon>
        <taxon>Hexapoda</taxon>
        <taxon>Insecta</taxon>
        <taxon>Pterygota</taxon>
        <taxon>Neoptera</taxon>
        <taxon>Endopterygota</taxon>
        <taxon>Coleoptera</taxon>
        <taxon>Polyphaga</taxon>
        <taxon>Scarabaeiformia</taxon>
        <taxon>Scarabaeidae</taxon>
        <taxon>Melolonthinae</taxon>
        <taxon>Holotrichia</taxon>
    </lineage>
</organism>
<accession>A0ACB9SZM8</accession>
<dbReference type="Proteomes" id="UP001056778">
    <property type="component" value="Chromosome 6"/>
</dbReference>
<keyword evidence="2" id="KW-1185">Reference proteome</keyword>
<reference evidence="1" key="1">
    <citation type="submission" date="2022-04" db="EMBL/GenBank/DDBJ databases">
        <title>Chromosome-scale genome assembly of Holotrichia oblita Faldermann.</title>
        <authorList>
            <person name="Rongchong L."/>
        </authorList>
    </citation>
    <scope>NUCLEOTIDE SEQUENCE</scope>
    <source>
        <strain evidence="1">81SQS9</strain>
    </source>
</reference>
<sequence>MEKLRSLITPDEYSVLKVSKNTIELIRFHAEIEDKSKLERVINKLDNKLIKLKDFHDLFKIRASEARLDFPNKHTWDSFFREAKDMNEMKSGERPDTIHISNLPIRWFVPYHLSGEEDLKPSEKIFYRIFEKFGRIRHVDIPICDPYRNKMKSQLSGLQTFSFDEKDFFEGYVQFKDYGGFVKAMDAFRGMKLLHKDIDFNETYMVNIKVDFDKTKHMSEGSIRRREIVRERLIRKQKEKEEKELIAKEEVRKIQEAERLGCFFIFRVKSLLYSIRFEFATSRQKELDQKKEKEKRRREREEHRKAKILAQLKIKDADEINDKIAKEEKKLLNAQRKLEAIRLIEELFRRVKVTKNKQEVRGDPERNFLANDELSRYKRSSEKEFHSRQNNLHHSIAGRVVLKTILSKKVKLRRDSSSSDSSVSQEKIDNGNKSVKPEGPPKEYPLMYPQYPQIQNPVYPYFTPVGLPIREQTYFPYHPKNRGFYKGAGPSREEVEVVTTKISEATTKTFTITHQNYKRNITDTSKNFSKNTTTEIRVVTADQGADQDQIIEDRDHDGDPTVDREDHVRVAALEGHIPAADHVQGPGRSLDVRRARTVTGIDLEREVPNLAADRERRRNRDLVVELQYYKEQLKMNLIEAKITAMIALGLGSLAMGLLPLLLTRFSRNNHPLFLSTLLCFGAGVLLSTSMVHMLPEIRESLGNFVDYAELFFCGGFFILYFIDEMVHLFKTQQHERATQNENKPLIQNSRRRHSTGACNTYGTTGDETQLLNQPSYNPNYQSRDDVSTAAVASTSYSDLHTHNITSHNPSQLCHIGHHAPCRTTNTSSLSLIVALTVHAILEGLAVGLEDSTSQVLLMLAAIASHKLVVGFCFGAELSSSNTTTPCQYFTAIILFSFGSVLGIVIGLSITDLNERLPILLIPVLQAFAGGTLLYITVSEVLPRERAQWHQIHEKKTAGIFQFIAVGIGFTVMSILINILHD</sequence>